<keyword evidence="5" id="KW-0547">Nucleotide-binding</keyword>
<dbReference type="GO" id="GO:0005524">
    <property type="term" value="F:ATP binding"/>
    <property type="evidence" value="ECO:0007669"/>
    <property type="project" value="UniProtKB-UniRule"/>
</dbReference>
<evidence type="ECO:0000256" key="4">
    <source>
        <dbReference type="ARBA" id="ARBA00047905"/>
    </source>
</evidence>
<dbReference type="GO" id="GO:0006096">
    <property type="term" value="P:glycolytic process"/>
    <property type="evidence" value="ECO:0007669"/>
    <property type="project" value="UniProtKB-KW"/>
</dbReference>
<accession>A0AAQ3Q6Y6</accession>
<dbReference type="GO" id="GO:0001678">
    <property type="term" value="P:intracellular glucose homeostasis"/>
    <property type="evidence" value="ECO:0007669"/>
    <property type="project" value="InterPro"/>
</dbReference>
<gene>
    <name evidence="7" type="ORF">Cni_G09997</name>
</gene>
<dbReference type="EC" id="2.7.1.-" evidence="5"/>
<dbReference type="Gene3D" id="3.40.367.20">
    <property type="match status" value="1"/>
</dbReference>
<name>A0AAQ3Q6Y6_9LILI</name>
<evidence type="ECO:0000256" key="3">
    <source>
        <dbReference type="ARBA" id="ARBA00023152"/>
    </source>
</evidence>
<dbReference type="Pfam" id="PF03727">
    <property type="entry name" value="Hexokinase_2"/>
    <property type="match status" value="1"/>
</dbReference>
<reference evidence="7 8" key="1">
    <citation type="submission" date="2023-10" db="EMBL/GenBank/DDBJ databases">
        <title>Chromosome-scale genome assembly provides insights into flower coloration mechanisms of Canna indica.</title>
        <authorList>
            <person name="Li C."/>
        </authorList>
    </citation>
    <scope>NUCLEOTIDE SEQUENCE [LARGE SCALE GENOMIC DNA]</scope>
    <source>
        <tissue evidence="7">Flower</tissue>
    </source>
</reference>
<evidence type="ECO:0000313" key="7">
    <source>
        <dbReference type="EMBL" id="WOL01281.1"/>
    </source>
</evidence>
<comment type="pathway">
    <text evidence="2">Carbohydrate metabolism; hexose metabolism.</text>
</comment>
<sequence>MGNTLVNLEVLQAFRNLLEGPIPILIANDSKLREIVMPYNRLSGTLPGAVMHGKDDVVVANSHSISPFAHQSPTFQVINMESGNFWSSHLPRTSYDIALDDESPNKNDQMSGVSLKARMHIVRVCDIVTRRAARLVAA</sequence>
<proteinExistence type="inferred from homology"/>
<keyword evidence="5" id="KW-0067">ATP-binding</keyword>
<dbReference type="SUPFAM" id="SSF52058">
    <property type="entry name" value="L domain-like"/>
    <property type="match status" value="1"/>
</dbReference>
<dbReference type="PANTHER" id="PTHR19443:SF6">
    <property type="entry name" value="HEXOKINASE-4"/>
    <property type="match status" value="1"/>
</dbReference>
<dbReference type="GO" id="GO:0004396">
    <property type="term" value="F:hexokinase activity"/>
    <property type="evidence" value="ECO:0007669"/>
    <property type="project" value="UniProtKB-UniRule"/>
</dbReference>
<comment type="similarity">
    <text evidence="5">Belongs to the hexokinase family.</text>
</comment>
<dbReference type="GO" id="GO:0005829">
    <property type="term" value="C:cytosol"/>
    <property type="evidence" value="ECO:0007669"/>
    <property type="project" value="TreeGrafter"/>
</dbReference>
<comment type="pathway">
    <text evidence="1">Carbohydrate degradation.</text>
</comment>
<evidence type="ECO:0000256" key="2">
    <source>
        <dbReference type="ARBA" id="ARBA00005028"/>
    </source>
</evidence>
<dbReference type="EMBL" id="CP136892">
    <property type="protein sequence ID" value="WOL01281.1"/>
    <property type="molecule type" value="Genomic_DNA"/>
</dbReference>
<dbReference type="Proteomes" id="UP001327560">
    <property type="component" value="Chromosome 3"/>
</dbReference>
<dbReference type="SUPFAM" id="SSF53067">
    <property type="entry name" value="Actin-like ATPase domain"/>
    <property type="match status" value="1"/>
</dbReference>
<evidence type="ECO:0000256" key="5">
    <source>
        <dbReference type="RuleBase" id="RU362007"/>
    </source>
</evidence>
<keyword evidence="3 5" id="KW-0324">Glycolysis</keyword>
<dbReference type="PANTHER" id="PTHR19443">
    <property type="entry name" value="HEXOKINASE"/>
    <property type="match status" value="1"/>
</dbReference>
<organism evidence="7 8">
    <name type="scientific">Canna indica</name>
    <name type="common">Indian-shot</name>
    <dbReference type="NCBI Taxonomy" id="4628"/>
    <lineage>
        <taxon>Eukaryota</taxon>
        <taxon>Viridiplantae</taxon>
        <taxon>Streptophyta</taxon>
        <taxon>Embryophyta</taxon>
        <taxon>Tracheophyta</taxon>
        <taxon>Spermatophyta</taxon>
        <taxon>Magnoliopsida</taxon>
        <taxon>Liliopsida</taxon>
        <taxon>Zingiberales</taxon>
        <taxon>Cannaceae</taxon>
        <taxon>Canna</taxon>
    </lineage>
</organism>
<feature type="domain" description="Hexokinase C-terminal" evidence="6">
    <location>
        <begin position="72"/>
        <end position="110"/>
    </location>
</feature>
<keyword evidence="8" id="KW-1185">Reference proteome</keyword>
<protein>
    <recommendedName>
        <fullName evidence="5">Phosphotransferase</fullName>
        <ecNumber evidence="5">2.7.1.-</ecNumber>
    </recommendedName>
</protein>
<dbReference type="InterPro" id="IPR001312">
    <property type="entry name" value="Hexokinase"/>
</dbReference>
<dbReference type="GO" id="GO:0005739">
    <property type="term" value="C:mitochondrion"/>
    <property type="evidence" value="ECO:0007669"/>
    <property type="project" value="TreeGrafter"/>
</dbReference>
<dbReference type="Gene3D" id="3.80.10.10">
    <property type="entry name" value="Ribonuclease Inhibitor"/>
    <property type="match status" value="1"/>
</dbReference>
<keyword evidence="5" id="KW-0418">Kinase</keyword>
<dbReference type="AlphaFoldDB" id="A0AAQ3Q6Y6"/>
<dbReference type="GO" id="GO:0005536">
    <property type="term" value="F:D-glucose binding"/>
    <property type="evidence" value="ECO:0007669"/>
    <property type="project" value="InterPro"/>
</dbReference>
<comment type="catalytic activity">
    <reaction evidence="4">
        <text>D-fructose + ATP = D-fructose 6-phosphate + ADP + H(+)</text>
        <dbReference type="Rhea" id="RHEA:16125"/>
        <dbReference type="ChEBI" id="CHEBI:15378"/>
        <dbReference type="ChEBI" id="CHEBI:30616"/>
        <dbReference type="ChEBI" id="CHEBI:37721"/>
        <dbReference type="ChEBI" id="CHEBI:61527"/>
        <dbReference type="ChEBI" id="CHEBI:456216"/>
        <dbReference type="EC" id="2.7.1.1"/>
    </reaction>
    <physiologicalReaction direction="left-to-right" evidence="4">
        <dbReference type="Rhea" id="RHEA:16126"/>
    </physiologicalReaction>
</comment>
<evidence type="ECO:0000313" key="8">
    <source>
        <dbReference type="Proteomes" id="UP001327560"/>
    </source>
</evidence>
<dbReference type="InterPro" id="IPR032675">
    <property type="entry name" value="LRR_dom_sf"/>
</dbReference>
<evidence type="ECO:0000259" key="6">
    <source>
        <dbReference type="Pfam" id="PF03727"/>
    </source>
</evidence>
<dbReference type="InterPro" id="IPR043129">
    <property type="entry name" value="ATPase_NBD"/>
</dbReference>
<evidence type="ECO:0000256" key="1">
    <source>
        <dbReference type="ARBA" id="ARBA00004921"/>
    </source>
</evidence>
<keyword evidence="5" id="KW-0808">Transferase</keyword>
<dbReference type="InterPro" id="IPR022673">
    <property type="entry name" value="Hexokinase_C"/>
</dbReference>